<dbReference type="Proteomes" id="UP000559256">
    <property type="component" value="Unassembled WGS sequence"/>
</dbReference>
<gene>
    <name evidence="2" type="ORF">D9758_007241</name>
</gene>
<protein>
    <submittedName>
        <fullName evidence="2">Uncharacterized protein</fullName>
    </submittedName>
</protein>
<evidence type="ECO:0000313" key="2">
    <source>
        <dbReference type="EMBL" id="KAF5351551.1"/>
    </source>
</evidence>
<feature type="compositionally biased region" description="Basic residues" evidence="1">
    <location>
        <begin position="280"/>
        <end position="290"/>
    </location>
</feature>
<evidence type="ECO:0000256" key="1">
    <source>
        <dbReference type="SAM" id="MobiDB-lite"/>
    </source>
</evidence>
<accession>A0A8H5FWC2</accession>
<keyword evidence="3" id="KW-1185">Reference proteome</keyword>
<dbReference type="EMBL" id="JAACJM010000069">
    <property type="protein sequence ID" value="KAF5351551.1"/>
    <property type="molecule type" value="Genomic_DNA"/>
</dbReference>
<reference evidence="2 3" key="1">
    <citation type="journal article" date="2020" name="ISME J.">
        <title>Uncovering the hidden diversity of litter-decomposition mechanisms in mushroom-forming fungi.</title>
        <authorList>
            <person name="Floudas D."/>
            <person name="Bentzer J."/>
            <person name="Ahren D."/>
            <person name="Johansson T."/>
            <person name="Persson P."/>
            <person name="Tunlid A."/>
        </authorList>
    </citation>
    <scope>NUCLEOTIDE SEQUENCE [LARGE SCALE GENOMIC DNA]</scope>
    <source>
        <strain evidence="2 3">CBS 291.85</strain>
    </source>
</reference>
<feature type="region of interest" description="Disordered" evidence="1">
    <location>
        <begin position="18"/>
        <end position="40"/>
    </location>
</feature>
<proteinExistence type="predicted"/>
<organism evidence="2 3">
    <name type="scientific">Tetrapyrgos nigripes</name>
    <dbReference type="NCBI Taxonomy" id="182062"/>
    <lineage>
        <taxon>Eukaryota</taxon>
        <taxon>Fungi</taxon>
        <taxon>Dikarya</taxon>
        <taxon>Basidiomycota</taxon>
        <taxon>Agaricomycotina</taxon>
        <taxon>Agaricomycetes</taxon>
        <taxon>Agaricomycetidae</taxon>
        <taxon>Agaricales</taxon>
        <taxon>Marasmiineae</taxon>
        <taxon>Marasmiaceae</taxon>
        <taxon>Tetrapyrgos</taxon>
    </lineage>
</organism>
<feature type="region of interest" description="Disordered" evidence="1">
    <location>
        <begin position="89"/>
        <end position="111"/>
    </location>
</feature>
<evidence type="ECO:0000313" key="3">
    <source>
        <dbReference type="Proteomes" id="UP000559256"/>
    </source>
</evidence>
<feature type="region of interest" description="Disordered" evidence="1">
    <location>
        <begin position="280"/>
        <end position="325"/>
    </location>
</feature>
<comment type="caution">
    <text evidence="2">The sequence shown here is derived from an EMBL/GenBank/DDBJ whole genome shotgun (WGS) entry which is preliminary data.</text>
</comment>
<sequence>MFRSASPYSAFFMSGLQSSSDDFRRRGSLPTDSLKRPSTKTLEVQDRSFLSLDLAESQSMKSVIRNSSSTGSFTFAEFDRSPALRRVRSSRDSLRNIPSAKPVPSTTLPDLPSPLLATITITNTPAALPPSPAFQFPPSSPSPSKSKIHVIAPVPGPSTLPTIVAPVPRRQNSFATWKSSSSVSTRYKRTRRSDALARLEGRYPAALPYKKGFSVGSRKGFLDLSDDEDDGDDEFGFGGDCDDDFVDLPIDFASMSCRTSVYGSPLDDDEDVIVSRSPVQRRTRSIRSNRSRAFSQSISYSSQALASSKPKTTPSPPRRRRSRTVTMFPLTSFIDLKADNSASKENDEERGWRSFIEISLS</sequence>
<dbReference type="OrthoDB" id="3260393at2759"/>
<feature type="compositionally biased region" description="Low complexity" evidence="1">
    <location>
        <begin position="291"/>
        <end position="312"/>
    </location>
</feature>
<name>A0A8H5FWC2_9AGAR</name>
<dbReference type="AlphaFoldDB" id="A0A8H5FWC2"/>